<gene>
    <name evidence="2" type="ORF">TNCV_3558261</name>
</gene>
<evidence type="ECO:0000313" key="2">
    <source>
        <dbReference type="EMBL" id="GFY32318.1"/>
    </source>
</evidence>
<accession>A0A8X6WC59</accession>
<name>A0A8X6WC59_TRICX</name>
<dbReference type="EMBL" id="BMAU01021402">
    <property type="protein sequence ID" value="GFY32318.1"/>
    <property type="molecule type" value="Genomic_DNA"/>
</dbReference>
<sequence>MSRNSTLQTSALWTDRERGSLAVKVSDRGELVTNSSSVLLMTRRVGERCTLNMSRVQASSRWCGVVVRRGRCQLRCRPRHLTRYKSTRFVAKSSRVAKQHDVNSITWIDRLNMNRPLYTHGEPLKAPTQNSKMPATSSLS</sequence>
<dbReference type="Proteomes" id="UP000887159">
    <property type="component" value="Unassembled WGS sequence"/>
</dbReference>
<dbReference type="AlphaFoldDB" id="A0A8X6WC59"/>
<feature type="compositionally biased region" description="Polar residues" evidence="1">
    <location>
        <begin position="127"/>
        <end position="140"/>
    </location>
</feature>
<evidence type="ECO:0000313" key="3">
    <source>
        <dbReference type="Proteomes" id="UP000887159"/>
    </source>
</evidence>
<organism evidence="2 3">
    <name type="scientific">Trichonephila clavipes</name>
    <name type="common">Golden silk orbweaver</name>
    <name type="synonym">Nephila clavipes</name>
    <dbReference type="NCBI Taxonomy" id="2585209"/>
    <lineage>
        <taxon>Eukaryota</taxon>
        <taxon>Metazoa</taxon>
        <taxon>Ecdysozoa</taxon>
        <taxon>Arthropoda</taxon>
        <taxon>Chelicerata</taxon>
        <taxon>Arachnida</taxon>
        <taxon>Araneae</taxon>
        <taxon>Araneomorphae</taxon>
        <taxon>Entelegynae</taxon>
        <taxon>Araneoidea</taxon>
        <taxon>Nephilidae</taxon>
        <taxon>Trichonephila</taxon>
    </lineage>
</organism>
<keyword evidence="3" id="KW-1185">Reference proteome</keyword>
<feature type="region of interest" description="Disordered" evidence="1">
    <location>
        <begin position="119"/>
        <end position="140"/>
    </location>
</feature>
<protein>
    <submittedName>
        <fullName evidence="2">Uncharacterized protein</fullName>
    </submittedName>
</protein>
<comment type="caution">
    <text evidence="2">The sequence shown here is derived from an EMBL/GenBank/DDBJ whole genome shotgun (WGS) entry which is preliminary data.</text>
</comment>
<proteinExistence type="predicted"/>
<reference evidence="2" key="1">
    <citation type="submission" date="2020-08" db="EMBL/GenBank/DDBJ databases">
        <title>Multicomponent nature underlies the extraordinary mechanical properties of spider dragline silk.</title>
        <authorList>
            <person name="Kono N."/>
            <person name="Nakamura H."/>
            <person name="Mori M."/>
            <person name="Yoshida Y."/>
            <person name="Ohtoshi R."/>
            <person name="Malay A.D."/>
            <person name="Moran D.A.P."/>
            <person name="Tomita M."/>
            <person name="Numata K."/>
            <person name="Arakawa K."/>
        </authorList>
    </citation>
    <scope>NUCLEOTIDE SEQUENCE</scope>
</reference>
<evidence type="ECO:0000256" key="1">
    <source>
        <dbReference type="SAM" id="MobiDB-lite"/>
    </source>
</evidence>